<evidence type="ECO:0000256" key="5">
    <source>
        <dbReference type="ARBA" id="ARBA00022553"/>
    </source>
</evidence>
<evidence type="ECO:0000256" key="7">
    <source>
        <dbReference type="ARBA" id="ARBA00022741"/>
    </source>
</evidence>
<keyword evidence="10" id="KW-0812">Transmembrane</keyword>
<evidence type="ECO:0000256" key="3">
    <source>
        <dbReference type="ARBA" id="ARBA00012438"/>
    </source>
</evidence>
<dbReference type="InterPro" id="IPR004358">
    <property type="entry name" value="Sig_transdc_His_kin-like_C"/>
</dbReference>
<evidence type="ECO:0000256" key="10">
    <source>
        <dbReference type="SAM" id="Phobius"/>
    </source>
</evidence>
<sequence length="446" mass="50374">MKAYRLSVNLKLGLVVAAVAIAVASVAYTNWLANRLREREEFLVRLWAAAQEQLATTEHVNPYIDVFQELEARLDRLGGVNTPEELARYRAALAWARTMPPTSDVTLASEIVLEGAFDIPAIITDSTGLQPLFWRNVPVPDSLSGLTPADSARAIARLRELVAEMDRVHRPIPIRIRFDDTELVQYVHYGESRLIRQLRVFPYVQLFVMGLFILVGYLGFSYVRRSEQRSLWVGMAKEAAHQLGTPLSSLMGWVELLRTDSLSPEQQREALDEIEKDIARLKRVAQRFSEIGSLPRLEVQPLAPVVQNTADYIRRRMPSLGKQVTLSVDVPEDIRLPLNAELFEWVIENLLKNALDAIEGPDGRIDVRARVQGDVVQIEVQDTGRGIDRRQWKNIFRPGYSTKKRGWGLGLSLAKRIVEDYHGGTIALVQSRPGQGSTFRITLPLR</sequence>
<dbReference type="InterPro" id="IPR036097">
    <property type="entry name" value="HisK_dim/P_sf"/>
</dbReference>
<dbReference type="KEGG" id="rmr:Rmar_1450"/>
<dbReference type="CDD" id="cd00082">
    <property type="entry name" value="HisKA"/>
    <property type="match status" value="1"/>
</dbReference>
<organism evidence="12 13">
    <name type="scientific">Rhodothermus marinus (strain ATCC 43812 / DSM 4252 / R-10)</name>
    <name type="common">Rhodothermus obamensis</name>
    <dbReference type="NCBI Taxonomy" id="518766"/>
    <lineage>
        <taxon>Bacteria</taxon>
        <taxon>Pseudomonadati</taxon>
        <taxon>Rhodothermota</taxon>
        <taxon>Rhodothermia</taxon>
        <taxon>Rhodothermales</taxon>
        <taxon>Rhodothermaceae</taxon>
        <taxon>Rhodothermus</taxon>
    </lineage>
</organism>
<dbReference type="PANTHER" id="PTHR44936">
    <property type="entry name" value="SENSOR PROTEIN CREC"/>
    <property type="match status" value="1"/>
</dbReference>
<dbReference type="SUPFAM" id="SSF47384">
    <property type="entry name" value="Homodimeric domain of signal transducing histidine kinase"/>
    <property type="match status" value="1"/>
</dbReference>
<feature type="transmembrane region" description="Helical" evidence="10">
    <location>
        <begin position="12"/>
        <end position="33"/>
    </location>
</feature>
<evidence type="ECO:0000256" key="6">
    <source>
        <dbReference type="ARBA" id="ARBA00022679"/>
    </source>
</evidence>
<dbReference type="Pfam" id="PF00512">
    <property type="entry name" value="HisKA"/>
    <property type="match status" value="1"/>
</dbReference>
<gene>
    <name evidence="12" type="ordered locus">Rmar_1450</name>
</gene>
<keyword evidence="13" id="KW-1185">Reference proteome</keyword>
<evidence type="ECO:0000256" key="1">
    <source>
        <dbReference type="ARBA" id="ARBA00000085"/>
    </source>
</evidence>
<comment type="catalytic activity">
    <reaction evidence="1">
        <text>ATP + protein L-histidine = ADP + protein N-phospho-L-histidine.</text>
        <dbReference type="EC" id="2.7.13.3"/>
    </reaction>
</comment>
<evidence type="ECO:0000259" key="11">
    <source>
        <dbReference type="PROSITE" id="PS50109"/>
    </source>
</evidence>
<dbReference type="SMART" id="SM00387">
    <property type="entry name" value="HATPase_c"/>
    <property type="match status" value="1"/>
</dbReference>
<comment type="subcellular location">
    <subcellularLocation>
        <location evidence="2">Cell membrane</location>
        <topology evidence="2">Multi-pass membrane protein</topology>
    </subcellularLocation>
</comment>
<evidence type="ECO:0000256" key="8">
    <source>
        <dbReference type="ARBA" id="ARBA00022777"/>
    </source>
</evidence>
<evidence type="ECO:0000313" key="12">
    <source>
        <dbReference type="EMBL" id="ACY48337.1"/>
    </source>
</evidence>
<dbReference type="PANTHER" id="PTHR44936:SF10">
    <property type="entry name" value="SENSOR PROTEIN RSTB"/>
    <property type="match status" value="1"/>
</dbReference>
<keyword evidence="5" id="KW-0597">Phosphoprotein</keyword>
<accession>D0MIM9</accession>
<dbReference type="SUPFAM" id="SSF55874">
    <property type="entry name" value="ATPase domain of HSP90 chaperone/DNA topoisomerase II/histidine kinase"/>
    <property type="match status" value="1"/>
</dbReference>
<protein>
    <recommendedName>
        <fullName evidence="3">histidine kinase</fullName>
        <ecNumber evidence="3">2.7.13.3</ecNumber>
    </recommendedName>
</protein>
<dbReference type="InterPro" id="IPR005467">
    <property type="entry name" value="His_kinase_dom"/>
</dbReference>
<dbReference type="eggNOG" id="COG2205">
    <property type="taxonomic scope" value="Bacteria"/>
</dbReference>
<dbReference type="STRING" id="518766.Rmar_1450"/>
<dbReference type="GO" id="GO:0000155">
    <property type="term" value="F:phosphorelay sensor kinase activity"/>
    <property type="evidence" value="ECO:0007669"/>
    <property type="project" value="InterPro"/>
</dbReference>
<keyword evidence="4" id="KW-1003">Cell membrane</keyword>
<keyword evidence="6" id="KW-0808">Transferase</keyword>
<evidence type="ECO:0000256" key="2">
    <source>
        <dbReference type="ARBA" id="ARBA00004651"/>
    </source>
</evidence>
<dbReference type="InterPro" id="IPR050980">
    <property type="entry name" value="2C_sensor_his_kinase"/>
</dbReference>
<dbReference type="RefSeq" id="WP_012843948.1">
    <property type="nucleotide sequence ID" value="NC_013501.1"/>
</dbReference>
<keyword evidence="7" id="KW-0547">Nucleotide-binding</keyword>
<feature type="transmembrane region" description="Helical" evidence="10">
    <location>
        <begin position="200"/>
        <end position="220"/>
    </location>
</feature>
<dbReference type="EC" id="2.7.13.3" evidence="3"/>
<dbReference type="InterPro" id="IPR003594">
    <property type="entry name" value="HATPase_dom"/>
</dbReference>
<dbReference type="AlphaFoldDB" id="D0MIM9"/>
<name>D0MIM9_RHOM4</name>
<reference evidence="12 13" key="1">
    <citation type="journal article" date="2009" name="Stand. Genomic Sci.">
        <title>Complete genome sequence of Rhodothermus marinus type strain (R-10).</title>
        <authorList>
            <person name="Nolan M."/>
            <person name="Tindall B.J."/>
            <person name="Pomrenke H."/>
            <person name="Lapidus A."/>
            <person name="Copeland A."/>
            <person name="Glavina Del Rio T."/>
            <person name="Lucas S."/>
            <person name="Chen F."/>
            <person name="Tice H."/>
            <person name="Cheng J.F."/>
            <person name="Saunders E."/>
            <person name="Han C."/>
            <person name="Bruce D."/>
            <person name="Goodwin L."/>
            <person name="Chain P."/>
            <person name="Pitluck S."/>
            <person name="Ovchinikova G."/>
            <person name="Pati A."/>
            <person name="Ivanova N."/>
            <person name="Mavromatis K."/>
            <person name="Chen A."/>
            <person name="Palaniappan K."/>
            <person name="Land M."/>
            <person name="Hauser L."/>
            <person name="Chang Y.J."/>
            <person name="Jeffries C.D."/>
            <person name="Brettin T."/>
            <person name="Goker M."/>
            <person name="Bristow J."/>
            <person name="Eisen J.A."/>
            <person name="Markowitz V."/>
            <person name="Hugenholtz P."/>
            <person name="Kyrpides N.C."/>
            <person name="Klenk H.P."/>
            <person name="Detter J.C."/>
        </authorList>
    </citation>
    <scope>NUCLEOTIDE SEQUENCE [LARGE SCALE GENOMIC DNA]</scope>
    <source>
        <strain evidence="13">ATCC 43812 / DSM 4252 / R-10</strain>
    </source>
</reference>
<dbReference type="Proteomes" id="UP000002221">
    <property type="component" value="Chromosome"/>
</dbReference>
<dbReference type="HOGENOM" id="CLU_039822_0_0_10"/>
<dbReference type="Gene3D" id="3.30.565.10">
    <property type="entry name" value="Histidine kinase-like ATPase, C-terminal domain"/>
    <property type="match status" value="1"/>
</dbReference>
<dbReference type="GO" id="GO:0005524">
    <property type="term" value="F:ATP binding"/>
    <property type="evidence" value="ECO:0007669"/>
    <property type="project" value="UniProtKB-KW"/>
</dbReference>
<dbReference type="PRINTS" id="PR00344">
    <property type="entry name" value="BCTRLSENSOR"/>
</dbReference>
<keyword evidence="9" id="KW-0067">ATP-binding</keyword>
<dbReference type="InterPro" id="IPR036890">
    <property type="entry name" value="HATPase_C_sf"/>
</dbReference>
<dbReference type="SMART" id="SM00388">
    <property type="entry name" value="HisKA"/>
    <property type="match status" value="1"/>
</dbReference>
<dbReference type="OrthoDB" id="1931120at2"/>
<evidence type="ECO:0000256" key="9">
    <source>
        <dbReference type="ARBA" id="ARBA00022840"/>
    </source>
</evidence>
<keyword evidence="10" id="KW-0472">Membrane</keyword>
<keyword evidence="10" id="KW-1133">Transmembrane helix</keyword>
<dbReference type="GO" id="GO:0005886">
    <property type="term" value="C:plasma membrane"/>
    <property type="evidence" value="ECO:0007669"/>
    <property type="project" value="UniProtKB-SubCell"/>
</dbReference>
<feature type="domain" description="Histidine kinase" evidence="11">
    <location>
        <begin position="238"/>
        <end position="446"/>
    </location>
</feature>
<proteinExistence type="predicted"/>
<evidence type="ECO:0000256" key="4">
    <source>
        <dbReference type="ARBA" id="ARBA00022475"/>
    </source>
</evidence>
<dbReference type="Gene3D" id="1.10.287.130">
    <property type="match status" value="1"/>
</dbReference>
<dbReference type="InterPro" id="IPR003661">
    <property type="entry name" value="HisK_dim/P_dom"/>
</dbReference>
<dbReference type="PROSITE" id="PS50109">
    <property type="entry name" value="HIS_KIN"/>
    <property type="match status" value="1"/>
</dbReference>
<keyword evidence="8 12" id="KW-0418">Kinase</keyword>
<evidence type="ECO:0000313" key="13">
    <source>
        <dbReference type="Proteomes" id="UP000002221"/>
    </source>
</evidence>
<dbReference type="Pfam" id="PF02518">
    <property type="entry name" value="HATPase_c"/>
    <property type="match status" value="1"/>
</dbReference>
<dbReference type="EMBL" id="CP001807">
    <property type="protein sequence ID" value="ACY48337.1"/>
    <property type="molecule type" value="Genomic_DNA"/>
</dbReference>